<gene>
    <name evidence="2" type="ORF">ENUP19_0121G0139</name>
</gene>
<dbReference type="InterPro" id="IPR027417">
    <property type="entry name" value="P-loop_NTPase"/>
</dbReference>
<keyword evidence="1" id="KW-0812">Transmembrane</keyword>
<evidence type="ECO:0000313" key="3">
    <source>
        <dbReference type="Proteomes" id="UP001628156"/>
    </source>
</evidence>
<comment type="caution">
    <text evidence="2">The sequence shown here is derived from an EMBL/GenBank/DDBJ whole genome shotgun (WGS) entry which is preliminary data.</text>
</comment>
<dbReference type="Gene3D" id="1.10.472.10">
    <property type="entry name" value="Cyclin-like"/>
    <property type="match status" value="2"/>
</dbReference>
<dbReference type="EMBL" id="BAAFRS010000121">
    <property type="protein sequence ID" value="GAB1222781.1"/>
    <property type="molecule type" value="Genomic_DNA"/>
</dbReference>
<feature type="transmembrane region" description="Helical" evidence="1">
    <location>
        <begin position="221"/>
        <end position="240"/>
    </location>
</feature>
<proteinExistence type="predicted"/>
<dbReference type="SUPFAM" id="SSF47954">
    <property type="entry name" value="Cyclin-like"/>
    <property type="match status" value="2"/>
</dbReference>
<reference evidence="2 3" key="1">
    <citation type="journal article" date="2019" name="PLoS Negl. Trop. Dis.">
        <title>Whole genome sequencing of Entamoeba nuttalli reveals mammalian host-related molecular signatures and a novel octapeptide-repeat surface protein.</title>
        <authorList>
            <person name="Tanaka M."/>
            <person name="Makiuchi T."/>
            <person name="Komiyama T."/>
            <person name="Shiina T."/>
            <person name="Osaki K."/>
            <person name="Tachibana H."/>
        </authorList>
    </citation>
    <scope>NUCLEOTIDE SEQUENCE [LARGE SCALE GENOMIC DNA]</scope>
    <source>
        <strain evidence="2 3">P19-061405</strain>
    </source>
</reference>
<dbReference type="CDD" id="cd20524">
    <property type="entry name" value="CYCLIN_CCNH_rpt1"/>
    <property type="match status" value="1"/>
</dbReference>
<keyword evidence="3" id="KW-1185">Reference proteome</keyword>
<organism evidence="2 3">
    <name type="scientific">Entamoeba nuttalli</name>
    <dbReference type="NCBI Taxonomy" id="412467"/>
    <lineage>
        <taxon>Eukaryota</taxon>
        <taxon>Amoebozoa</taxon>
        <taxon>Evosea</taxon>
        <taxon>Archamoebae</taxon>
        <taxon>Mastigamoebida</taxon>
        <taxon>Entamoebidae</taxon>
        <taxon>Entamoeba</taxon>
    </lineage>
</organism>
<sequence length="467" mass="55493">MSYRQSTQRKNWIFESSDSVHQQFERINKKAGQLLSTGECEVIVDYYAKQMFSIQKKIKLPLNVFYSCLLLYKHFYIIQSPQLFHPRFIMIACFCFGKKLEEFRFEGEQDITIQFLCTKIFESKLLKFSLQELIYYARVYEPVIMEVLHFELGKFNAVEPFYGFMQMMVDWKNTELNTLMEEDNVKKENILLNEFYEEKEGRLRLKEDYIRNAIDDMKMMYLSYVPLLYSPSMIALAIHYHQLQKQDDLENEFERYIQYLRDENDIDIALGSLDSIISLSQDYEDVQNSVVKLVVEKLNTIIKITCAACCSVDLMPFLNKANGELSIMESSDVKWHYTDDKSYQFWLPLGKIQPTKVRPNSFQLSPFLYFQPDVFVLAFDVSNIKSFEEFKNFEEWKNISHYLICRKMIVIGLNSELPHAISNEEIKSVLRLISNDKIKVQYLEWNIRTSQINDFISLVNQMIQKKY</sequence>
<evidence type="ECO:0000256" key="1">
    <source>
        <dbReference type="SAM" id="Phobius"/>
    </source>
</evidence>
<keyword evidence="1" id="KW-1133">Transmembrane helix</keyword>
<evidence type="ECO:0000313" key="2">
    <source>
        <dbReference type="EMBL" id="GAB1222781.1"/>
    </source>
</evidence>
<keyword evidence="1" id="KW-0472">Membrane</keyword>
<name>A0ABQ0DIW2_9EUKA</name>
<evidence type="ECO:0008006" key="4">
    <source>
        <dbReference type="Google" id="ProtNLM"/>
    </source>
</evidence>
<dbReference type="Proteomes" id="UP001628156">
    <property type="component" value="Unassembled WGS sequence"/>
</dbReference>
<protein>
    <recommendedName>
        <fullName evidence="4">Cyclin-like domain-containing protein</fullName>
    </recommendedName>
</protein>
<accession>A0ABQ0DIW2</accession>
<dbReference type="Gene3D" id="3.40.50.300">
    <property type="entry name" value="P-loop containing nucleotide triphosphate hydrolases"/>
    <property type="match status" value="1"/>
</dbReference>
<dbReference type="InterPro" id="IPR036915">
    <property type="entry name" value="Cyclin-like_sf"/>
</dbReference>